<evidence type="ECO:0000313" key="4">
    <source>
        <dbReference type="Proteomes" id="UP001627154"/>
    </source>
</evidence>
<dbReference type="PANTHER" id="PTHR21398">
    <property type="entry name" value="AGAP007094-PA"/>
    <property type="match status" value="1"/>
</dbReference>
<keyword evidence="4" id="KW-1185">Reference proteome</keyword>
<dbReference type="AlphaFoldDB" id="A0ABD2WSJ0"/>
<evidence type="ECO:0000256" key="1">
    <source>
        <dbReference type="SAM" id="MobiDB-lite"/>
    </source>
</evidence>
<evidence type="ECO:0000256" key="2">
    <source>
        <dbReference type="SAM" id="SignalP"/>
    </source>
</evidence>
<dbReference type="PANTHER" id="PTHR21398:SF21">
    <property type="entry name" value="AGAP004005-PA"/>
    <property type="match status" value="1"/>
</dbReference>
<accession>A0ABD2WSJ0</accession>
<feature type="compositionally biased region" description="Low complexity" evidence="1">
    <location>
        <begin position="388"/>
        <end position="402"/>
    </location>
</feature>
<keyword evidence="2" id="KW-0732">Signal</keyword>
<protein>
    <submittedName>
        <fullName evidence="3">Uncharacterized protein</fullName>
    </submittedName>
</protein>
<gene>
    <name evidence="3" type="ORF">TKK_009969</name>
</gene>
<feature type="signal peptide" evidence="2">
    <location>
        <begin position="1"/>
        <end position="21"/>
    </location>
</feature>
<dbReference type="SMART" id="SM00718">
    <property type="entry name" value="DM4_12"/>
    <property type="match status" value="1"/>
</dbReference>
<organism evidence="3 4">
    <name type="scientific">Trichogramma kaykai</name>
    <dbReference type="NCBI Taxonomy" id="54128"/>
    <lineage>
        <taxon>Eukaryota</taxon>
        <taxon>Metazoa</taxon>
        <taxon>Ecdysozoa</taxon>
        <taxon>Arthropoda</taxon>
        <taxon>Hexapoda</taxon>
        <taxon>Insecta</taxon>
        <taxon>Pterygota</taxon>
        <taxon>Neoptera</taxon>
        <taxon>Endopterygota</taxon>
        <taxon>Hymenoptera</taxon>
        <taxon>Apocrita</taxon>
        <taxon>Proctotrupomorpha</taxon>
        <taxon>Chalcidoidea</taxon>
        <taxon>Trichogrammatidae</taxon>
        <taxon>Trichogramma</taxon>
    </lineage>
</organism>
<reference evidence="3 4" key="1">
    <citation type="journal article" date="2024" name="bioRxiv">
        <title>A reference genome for Trichogramma kaykai: A tiny desert-dwelling parasitoid wasp with competing sex-ratio distorters.</title>
        <authorList>
            <person name="Culotta J."/>
            <person name="Lindsey A.R."/>
        </authorList>
    </citation>
    <scope>NUCLEOTIDE SEQUENCE [LARGE SCALE GENOMIC DNA]</scope>
    <source>
        <strain evidence="3 4">KSX58</strain>
    </source>
</reference>
<sequence length="412" mass="44971">MPSSPPPLLLLVFFSVGLSQSHLVYPPPTDVTPTKVQVSYRTRLRLTNCPIIGKNWRIRFIRFFFLTADLRPGHTDGDRGQYHRRLRHEGQLQSALQLHGTDRTLRALPEAIDRKIDVHDVSIRPVQDAGGLGLARRARQGLPAALHLRAGGYAPARSPILDTRPARSRTAHLIFGLGTPLQLEREATIVGAFAKFIYNLPIDASNYTRPLADQQPKTRSRWALYRALGRLLELRGLPEGRACVLRSICEAAHGPFARAAGGLLQPLLQTLLTPSSTINEPYDVHEDRDYVEAEALGRGQAADTAAAAQEAAAAAAADARCHALYPRCPVSILDAFTAVVAQKPERRRRRPTTAAPNDDSNGNYNNNNNNNSSSSNSTNDDSNVDYASSSSSPPGDTIATVPATTTIPFLEF</sequence>
<dbReference type="InterPro" id="IPR006631">
    <property type="entry name" value="DM4_12"/>
</dbReference>
<evidence type="ECO:0000313" key="3">
    <source>
        <dbReference type="EMBL" id="KAL3396098.1"/>
    </source>
</evidence>
<proteinExistence type="predicted"/>
<feature type="compositionally biased region" description="Low complexity" evidence="1">
    <location>
        <begin position="352"/>
        <end position="381"/>
    </location>
</feature>
<dbReference type="EMBL" id="JBJJXI010000074">
    <property type="protein sequence ID" value="KAL3396098.1"/>
    <property type="molecule type" value="Genomic_DNA"/>
</dbReference>
<dbReference type="Proteomes" id="UP001627154">
    <property type="component" value="Unassembled WGS sequence"/>
</dbReference>
<name>A0ABD2WSJ0_9HYME</name>
<comment type="caution">
    <text evidence="3">The sequence shown here is derived from an EMBL/GenBank/DDBJ whole genome shotgun (WGS) entry which is preliminary data.</text>
</comment>
<feature type="chain" id="PRO_5044743061" evidence="2">
    <location>
        <begin position="22"/>
        <end position="412"/>
    </location>
</feature>
<dbReference type="Pfam" id="PF07841">
    <property type="entry name" value="DM4_12"/>
    <property type="match status" value="1"/>
</dbReference>
<feature type="region of interest" description="Disordered" evidence="1">
    <location>
        <begin position="343"/>
        <end position="402"/>
    </location>
</feature>